<evidence type="ECO:0000259" key="1">
    <source>
        <dbReference type="Pfam" id="PF00535"/>
    </source>
</evidence>
<dbReference type="InterPro" id="IPR001173">
    <property type="entry name" value="Glyco_trans_2-like"/>
</dbReference>
<dbReference type="RefSeq" id="WP_129179524.1">
    <property type="nucleotide sequence ID" value="NZ_JAGIOG010000001.1"/>
</dbReference>
<dbReference type="Pfam" id="PF00535">
    <property type="entry name" value="Glycos_transf_2"/>
    <property type="match status" value="1"/>
</dbReference>
<dbReference type="Proteomes" id="UP001515100">
    <property type="component" value="Unassembled WGS sequence"/>
</dbReference>
<dbReference type="InterPro" id="IPR029044">
    <property type="entry name" value="Nucleotide-diphossugar_trans"/>
</dbReference>
<organism evidence="2 3">
    <name type="scientific">Aeromicrobium fastidiosum</name>
    <dbReference type="NCBI Taxonomy" id="52699"/>
    <lineage>
        <taxon>Bacteria</taxon>
        <taxon>Bacillati</taxon>
        <taxon>Actinomycetota</taxon>
        <taxon>Actinomycetes</taxon>
        <taxon>Propionibacteriales</taxon>
        <taxon>Nocardioidaceae</taxon>
        <taxon>Aeromicrobium</taxon>
    </lineage>
</organism>
<accession>A0A641ARA0</accession>
<keyword evidence="3" id="KW-1185">Reference proteome</keyword>
<dbReference type="SUPFAM" id="SSF53448">
    <property type="entry name" value="Nucleotide-diphospho-sugar transferases"/>
    <property type="match status" value="1"/>
</dbReference>
<reference evidence="2" key="1">
    <citation type="submission" date="2019-09" db="EMBL/GenBank/DDBJ databases">
        <authorList>
            <person name="Li J."/>
        </authorList>
    </citation>
    <scope>NUCLEOTIDE SEQUENCE [LARGE SCALE GENOMIC DNA]</scope>
    <source>
        <strain evidence="2">NRBC 14897</strain>
    </source>
</reference>
<dbReference type="InterPro" id="IPR050834">
    <property type="entry name" value="Glycosyltransf_2"/>
</dbReference>
<dbReference type="Gene3D" id="3.90.550.10">
    <property type="entry name" value="Spore Coat Polysaccharide Biosynthesis Protein SpsA, Chain A"/>
    <property type="match status" value="1"/>
</dbReference>
<comment type="caution">
    <text evidence="2">The sequence shown here is derived from an EMBL/GenBank/DDBJ whole genome shotgun (WGS) entry which is preliminary data.</text>
</comment>
<proteinExistence type="predicted"/>
<dbReference type="PANTHER" id="PTHR43685:SF11">
    <property type="entry name" value="GLYCOSYLTRANSFERASE TAGX-RELATED"/>
    <property type="match status" value="1"/>
</dbReference>
<feature type="domain" description="Glycosyltransferase 2-like" evidence="1">
    <location>
        <begin position="19"/>
        <end position="177"/>
    </location>
</feature>
<evidence type="ECO:0000313" key="3">
    <source>
        <dbReference type="Proteomes" id="UP001515100"/>
    </source>
</evidence>
<dbReference type="OrthoDB" id="153025at2"/>
<protein>
    <submittedName>
        <fullName evidence="2">Glycosyltransferase family 2 protein</fullName>
    </submittedName>
</protein>
<dbReference type="CDD" id="cd00761">
    <property type="entry name" value="Glyco_tranf_GTA_type"/>
    <property type="match status" value="1"/>
</dbReference>
<dbReference type="EMBL" id="SDPP02000001">
    <property type="protein sequence ID" value="KAA1379733.1"/>
    <property type="molecule type" value="Genomic_DNA"/>
</dbReference>
<name>A0A641ARA0_9ACTN</name>
<dbReference type="PANTHER" id="PTHR43685">
    <property type="entry name" value="GLYCOSYLTRANSFERASE"/>
    <property type="match status" value="1"/>
</dbReference>
<dbReference type="AlphaFoldDB" id="A0A641ARA0"/>
<sequence>MFDEHVAPLATDLPASVTAVVPTHRRPERMREAVESIVAQTYRGDIEIIVVFDACEVELPQLALPAHRTLRGIRNDRVRGLAGARNSGILAASHEFVAFLDDDDVWMPGKLDAQMTVFERHPESGLVGSAMQVDDGRRRHDRLVPHAVVTHGDLVHDRIAGLHSSSFVFRREVLDEVGMIDEQLPGAHGEDYDVLLATSRHSVIRLVNTPLVSVRWSGESYFYGHWGPYAAGHIYLLDKHPELQADDYARSRISSQIGFALAADGSGRQARTWLRRSLRLQPLNVRAWLGLLISYRLLSARLVARVANLVGKGI</sequence>
<gene>
    <name evidence="2" type="ORF">ESP62_000490</name>
</gene>
<evidence type="ECO:0000313" key="2">
    <source>
        <dbReference type="EMBL" id="KAA1379733.1"/>
    </source>
</evidence>